<keyword evidence="1 2" id="KW-0371">Homeobox</keyword>
<organism evidence="5 6">
    <name type="scientific">Coprinellus micaceus</name>
    <name type="common">Glistening ink-cap mushroom</name>
    <name type="synonym">Coprinus micaceus</name>
    <dbReference type="NCBI Taxonomy" id="71717"/>
    <lineage>
        <taxon>Eukaryota</taxon>
        <taxon>Fungi</taxon>
        <taxon>Dikarya</taxon>
        <taxon>Basidiomycota</taxon>
        <taxon>Agaricomycotina</taxon>
        <taxon>Agaricomycetes</taxon>
        <taxon>Agaricomycetidae</taxon>
        <taxon>Agaricales</taxon>
        <taxon>Agaricineae</taxon>
        <taxon>Psathyrellaceae</taxon>
        <taxon>Coprinellus</taxon>
    </lineage>
</organism>
<dbReference type="STRING" id="71717.A0A4Y7SDU0"/>
<dbReference type="Pfam" id="PF00046">
    <property type="entry name" value="Homeodomain"/>
    <property type="match status" value="1"/>
</dbReference>
<dbReference type="Gene3D" id="1.10.10.60">
    <property type="entry name" value="Homeodomain-like"/>
    <property type="match status" value="1"/>
</dbReference>
<dbReference type="InterPro" id="IPR009057">
    <property type="entry name" value="Homeodomain-like_sf"/>
</dbReference>
<dbReference type="GO" id="GO:0003677">
    <property type="term" value="F:DNA binding"/>
    <property type="evidence" value="ECO:0007669"/>
    <property type="project" value="UniProtKB-UniRule"/>
</dbReference>
<evidence type="ECO:0000313" key="6">
    <source>
        <dbReference type="Proteomes" id="UP000298030"/>
    </source>
</evidence>
<evidence type="ECO:0000313" key="5">
    <source>
        <dbReference type="EMBL" id="TEB19919.1"/>
    </source>
</evidence>
<dbReference type="OrthoDB" id="6159439at2759"/>
<gene>
    <name evidence="5" type="ORF">FA13DRAFT_299784</name>
</gene>
<dbReference type="Proteomes" id="UP000298030">
    <property type="component" value="Unassembled WGS sequence"/>
</dbReference>
<comment type="subcellular location">
    <subcellularLocation>
        <location evidence="1 2">Nucleus</location>
    </subcellularLocation>
</comment>
<keyword evidence="1 2" id="KW-0539">Nucleus</keyword>
<dbReference type="InterPro" id="IPR001356">
    <property type="entry name" value="HD"/>
</dbReference>
<evidence type="ECO:0000259" key="4">
    <source>
        <dbReference type="PROSITE" id="PS50071"/>
    </source>
</evidence>
<comment type="caution">
    <text evidence="5">The sequence shown here is derived from an EMBL/GenBank/DDBJ whole genome shotgun (WGS) entry which is preliminary data.</text>
</comment>
<keyword evidence="1 2" id="KW-0238">DNA-binding</keyword>
<proteinExistence type="predicted"/>
<evidence type="ECO:0000256" key="3">
    <source>
        <dbReference type="SAM" id="MobiDB-lite"/>
    </source>
</evidence>
<dbReference type="SUPFAM" id="SSF46689">
    <property type="entry name" value="Homeodomain-like"/>
    <property type="match status" value="1"/>
</dbReference>
<dbReference type="CDD" id="cd00086">
    <property type="entry name" value="homeodomain"/>
    <property type="match status" value="1"/>
</dbReference>
<evidence type="ECO:0000256" key="2">
    <source>
        <dbReference type="RuleBase" id="RU000682"/>
    </source>
</evidence>
<dbReference type="PROSITE" id="PS50071">
    <property type="entry name" value="HOMEOBOX_2"/>
    <property type="match status" value="1"/>
</dbReference>
<dbReference type="EMBL" id="QPFP01000163">
    <property type="protein sequence ID" value="TEB19919.1"/>
    <property type="molecule type" value="Genomic_DNA"/>
</dbReference>
<reference evidence="5 6" key="1">
    <citation type="journal article" date="2019" name="Nat. Ecol. Evol.">
        <title>Megaphylogeny resolves global patterns of mushroom evolution.</title>
        <authorList>
            <person name="Varga T."/>
            <person name="Krizsan K."/>
            <person name="Foldi C."/>
            <person name="Dima B."/>
            <person name="Sanchez-Garcia M."/>
            <person name="Sanchez-Ramirez S."/>
            <person name="Szollosi G.J."/>
            <person name="Szarkandi J.G."/>
            <person name="Papp V."/>
            <person name="Albert L."/>
            <person name="Andreopoulos W."/>
            <person name="Angelini C."/>
            <person name="Antonin V."/>
            <person name="Barry K.W."/>
            <person name="Bougher N.L."/>
            <person name="Buchanan P."/>
            <person name="Buyck B."/>
            <person name="Bense V."/>
            <person name="Catcheside P."/>
            <person name="Chovatia M."/>
            <person name="Cooper J."/>
            <person name="Damon W."/>
            <person name="Desjardin D."/>
            <person name="Finy P."/>
            <person name="Geml J."/>
            <person name="Haridas S."/>
            <person name="Hughes K."/>
            <person name="Justo A."/>
            <person name="Karasinski D."/>
            <person name="Kautmanova I."/>
            <person name="Kiss B."/>
            <person name="Kocsube S."/>
            <person name="Kotiranta H."/>
            <person name="LaButti K.M."/>
            <person name="Lechner B.E."/>
            <person name="Liimatainen K."/>
            <person name="Lipzen A."/>
            <person name="Lukacs Z."/>
            <person name="Mihaltcheva S."/>
            <person name="Morgado L.N."/>
            <person name="Niskanen T."/>
            <person name="Noordeloos M.E."/>
            <person name="Ohm R.A."/>
            <person name="Ortiz-Santana B."/>
            <person name="Ovrebo C."/>
            <person name="Racz N."/>
            <person name="Riley R."/>
            <person name="Savchenko A."/>
            <person name="Shiryaev A."/>
            <person name="Soop K."/>
            <person name="Spirin V."/>
            <person name="Szebenyi C."/>
            <person name="Tomsovsky M."/>
            <person name="Tulloss R.E."/>
            <person name="Uehling J."/>
            <person name="Grigoriev I.V."/>
            <person name="Vagvolgyi C."/>
            <person name="Papp T."/>
            <person name="Martin F.M."/>
            <person name="Miettinen O."/>
            <person name="Hibbett D.S."/>
            <person name="Nagy L.G."/>
        </authorList>
    </citation>
    <scope>NUCLEOTIDE SEQUENCE [LARGE SCALE GENOMIC DNA]</scope>
    <source>
        <strain evidence="5 6">FP101781</strain>
    </source>
</reference>
<feature type="region of interest" description="Disordered" evidence="3">
    <location>
        <begin position="87"/>
        <end position="115"/>
    </location>
</feature>
<dbReference type="GO" id="GO:0005634">
    <property type="term" value="C:nucleus"/>
    <property type="evidence" value="ECO:0007669"/>
    <property type="project" value="UniProtKB-SubCell"/>
</dbReference>
<sequence length="160" mass="17737">MREEVGRAIGLSARKVQIWFQNQRQKARRPRTHGDPAARPPQYGSFPQGPSMFVYPGTGQIPIPSLSPYTLQGPSTSRNLEFYHMDYPRGFPSRDPPMTASSEANLPDCSDPASQGISTLDIARALAMGELRQCRHHQLVLIPQARPCGMAAPAEAQRRQ</sequence>
<feature type="DNA-binding region" description="Homeobox" evidence="1">
    <location>
        <begin position="3"/>
        <end position="31"/>
    </location>
</feature>
<feature type="domain" description="Homeobox" evidence="4">
    <location>
        <begin position="1"/>
        <end position="30"/>
    </location>
</feature>
<accession>A0A4Y7SDU0</accession>
<dbReference type="AlphaFoldDB" id="A0A4Y7SDU0"/>
<name>A0A4Y7SDU0_COPMI</name>
<feature type="region of interest" description="Disordered" evidence="3">
    <location>
        <begin position="22"/>
        <end position="46"/>
    </location>
</feature>
<keyword evidence="6" id="KW-1185">Reference proteome</keyword>
<evidence type="ECO:0000256" key="1">
    <source>
        <dbReference type="PROSITE-ProRule" id="PRU00108"/>
    </source>
</evidence>
<protein>
    <recommendedName>
        <fullName evidence="4">Homeobox domain-containing protein</fullName>
    </recommendedName>
</protein>